<sequence length="94" mass="10660">MAAGAGHYSPRDQFLVKQSTPTQNGSRPLCERGSDARAEHRSREGVRRLEPSRWGTARPAELQEAVETRTGIGSESRTSGTPHERPERWRKRHR</sequence>
<feature type="compositionally biased region" description="Polar residues" evidence="1">
    <location>
        <begin position="16"/>
        <end position="26"/>
    </location>
</feature>
<feature type="compositionally biased region" description="Basic and acidic residues" evidence="1">
    <location>
        <begin position="29"/>
        <end position="51"/>
    </location>
</feature>
<feature type="region of interest" description="Disordered" evidence="1">
    <location>
        <begin position="1"/>
        <end position="94"/>
    </location>
</feature>
<dbReference type="Proteomes" id="UP001066276">
    <property type="component" value="Chromosome 3_1"/>
</dbReference>
<keyword evidence="3" id="KW-1185">Reference proteome</keyword>
<dbReference type="AlphaFoldDB" id="A0AAV7U6X9"/>
<evidence type="ECO:0000256" key="1">
    <source>
        <dbReference type="SAM" id="MobiDB-lite"/>
    </source>
</evidence>
<dbReference type="EMBL" id="JANPWB010000005">
    <property type="protein sequence ID" value="KAJ1184595.1"/>
    <property type="molecule type" value="Genomic_DNA"/>
</dbReference>
<accession>A0AAV7U6X9</accession>
<evidence type="ECO:0000313" key="2">
    <source>
        <dbReference type="EMBL" id="KAJ1184595.1"/>
    </source>
</evidence>
<feature type="compositionally biased region" description="Polar residues" evidence="1">
    <location>
        <begin position="71"/>
        <end position="81"/>
    </location>
</feature>
<protein>
    <submittedName>
        <fullName evidence="2">Uncharacterized protein</fullName>
    </submittedName>
</protein>
<organism evidence="2 3">
    <name type="scientific">Pleurodeles waltl</name>
    <name type="common">Iberian ribbed newt</name>
    <dbReference type="NCBI Taxonomy" id="8319"/>
    <lineage>
        <taxon>Eukaryota</taxon>
        <taxon>Metazoa</taxon>
        <taxon>Chordata</taxon>
        <taxon>Craniata</taxon>
        <taxon>Vertebrata</taxon>
        <taxon>Euteleostomi</taxon>
        <taxon>Amphibia</taxon>
        <taxon>Batrachia</taxon>
        <taxon>Caudata</taxon>
        <taxon>Salamandroidea</taxon>
        <taxon>Salamandridae</taxon>
        <taxon>Pleurodelinae</taxon>
        <taxon>Pleurodeles</taxon>
    </lineage>
</organism>
<name>A0AAV7U6X9_PLEWA</name>
<gene>
    <name evidence="2" type="ORF">NDU88_001399</name>
</gene>
<proteinExistence type="predicted"/>
<comment type="caution">
    <text evidence="2">The sequence shown here is derived from an EMBL/GenBank/DDBJ whole genome shotgun (WGS) entry which is preliminary data.</text>
</comment>
<evidence type="ECO:0000313" key="3">
    <source>
        <dbReference type="Proteomes" id="UP001066276"/>
    </source>
</evidence>
<reference evidence="2" key="1">
    <citation type="journal article" date="2022" name="bioRxiv">
        <title>Sequencing and chromosome-scale assembly of the giantPleurodeles waltlgenome.</title>
        <authorList>
            <person name="Brown T."/>
            <person name="Elewa A."/>
            <person name="Iarovenko S."/>
            <person name="Subramanian E."/>
            <person name="Araus A.J."/>
            <person name="Petzold A."/>
            <person name="Susuki M."/>
            <person name="Suzuki K.-i.T."/>
            <person name="Hayashi T."/>
            <person name="Toyoda A."/>
            <person name="Oliveira C."/>
            <person name="Osipova E."/>
            <person name="Leigh N.D."/>
            <person name="Simon A."/>
            <person name="Yun M.H."/>
        </authorList>
    </citation>
    <scope>NUCLEOTIDE SEQUENCE</scope>
    <source>
        <strain evidence="2">20211129_DDA</strain>
        <tissue evidence="2">Liver</tissue>
    </source>
</reference>